<dbReference type="InterPro" id="IPR001330">
    <property type="entry name" value="Prenyltrans"/>
</dbReference>
<comment type="catalytic activity">
    <reaction evidence="11">
        <text>geranylgeranyl diphosphate + L-cysteinyl-[protein] = S-geranylgeranyl-L-cysteinyl-[protein] + diphosphate</text>
        <dbReference type="Rhea" id="RHEA:21240"/>
        <dbReference type="Rhea" id="RHEA-COMP:10131"/>
        <dbReference type="Rhea" id="RHEA-COMP:11537"/>
        <dbReference type="ChEBI" id="CHEBI:29950"/>
        <dbReference type="ChEBI" id="CHEBI:33019"/>
        <dbReference type="ChEBI" id="CHEBI:57533"/>
        <dbReference type="ChEBI" id="CHEBI:86021"/>
        <dbReference type="EC" id="2.5.1.60"/>
    </reaction>
</comment>
<dbReference type="EC" id="2.5.1.60" evidence="3"/>
<evidence type="ECO:0000256" key="3">
    <source>
        <dbReference type="ARBA" id="ARBA00012656"/>
    </source>
</evidence>
<keyword evidence="12" id="KW-0472">Membrane</keyword>
<evidence type="ECO:0000256" key="8">
    <source>
        <dbReference type="ARBA" id="ARBA00022833"/>
    </source>
</evidence>
<evidence type="ECO:0000256" key="4">
    <source>
        <dbReference type="ARBA" id="ARBA00022602"/>
    </source>
</evidence>
<comment type="similarity">
    <text evidence="2">Belongs to the protein prenyltransferase subunit beta family.</text>
</comment>
<dbReference type="PANTHER" id="PTHR11774">
    <property type="entry name" value="GERANYLGERANYL TRANSFERASE TYPE BETA SUBUNIT"/>
    <property type="match status" value="1"/>
</dbReference>
<evidence type="ECO:0000256" key="12">
    <source>
        <dbReference type="SAM" id="Phobius"/>
    </source>
</evidence>
<dbReference type="Proteomes" id="UP000078550">
    <property type="component" value="Unassembled WGS sequence"/>
</dbReference>
<keyword evidence="12" id="KW-1133">Transmembrane helix</keyword>
<evidence type="ECO:0000256" key="11">
    <source>
        <dbReference type="ARBA" id="ARBA00047658"/>
    </source>
</evidence>
<dbReference type="PANTHER" id="PTHR11774:SF11">
    <property type="entry name" value="GERANYLGERANYL TRANSFERASE TYPE-2 SUBUNIT BETA"/>
    <property type="match status" value="1"/>
</dbReference>
<comment type="cofactor">
    <cofactor evidence="1">
        <name>Zn(2+)</name>
        <dbReference type="ChEBI" id="CHEBI:29105"/>
    </cofactor>
</comment>
<keyword evidence="7" id="KW-0677">Repeat</keyword>
<evidence type="ECO:0000256" key="9">
    <source>
        <dbReference type="ARBA" id="ARBA00030816"/>
    </source>
</evidence>
<accession>A0A1A8Z7W0</accession>
<evidence type="ECO:0000256" key="6">
    <source>
        <dbReference type="ARBA" id="ARBA00022723"/>
    </source>
</evidence>
<proteinExistence type="inferred from homology"/>
<evidence type="ECO:0000313" key="14">
    <source>
        <dbReference type="EMBL" id="SBT39917.1"/>
    </source>
</evidence>
<feature type="transmembrane region" description="Helical" evidence="12">
    <location>
        <begin position="108"/>
        <end position="127"/>
    </location>
</feature>
<name>A0A1A8Z7W0_PLAOA</name>
<dbReference type="InterPro" id="IPR045089">
    <property type="entry name" value="PGGT1B-like"/>
</dbReference>
<protein>
    <recommendedName>
        <fullName evidence="3">protein geranylgeranyltransferase type II</fullName>
        <ecNumber evidence="3">2.5.1.60</ecNumber>
    </recommendedName>
    <alternativeName>
        <fullName evidence="9">Geranylgeranyl transferase type II subunit beta</fullName>
    </alternativeName>
    <alternativeName>
        <fullName evidence="10">Type II protein geranyl-geranyltransferase subunit beta</fullName>
    </alternativeName>
</protein>
<dbReference type="EMBL" id="FLRE01000150">
    <property type="protein sequence ID" value="SBT39917.1"/>
    <property type="molecule type" value="Genomic_DNA"/>
</dbReference>
<dbReference type="GO" id="GO:0005968">
    <property type="term" value="C:Rab-protein geranylgeranyltransferase complex"/>
    <property type="evidence" value="ECO:0007669"/>
    <property type="project" value="TreeGrafter"/>
</dbReference>
<dbReference type="Gene3D" id="1.50.10.20">
    <property type="match status" value="1"/>
</dbReference>
<dbReference type="InterPro" id="IPR026873">
    <property type="entry name" value="Ptb1"/>
</dbReference>
<keyword evidence="6" id="KW-0479">Metal-binding</keyword>
<evidence type="ECO:0000256" key="1">
    <source>
        <dbReference type="ARBA" id="ARBA00001947"/>
    </source>
</evidence>
<dbReference type="Pfam" id="PF00432">
    <property type="entry name" value="Prenyltrans"/>
    <property type="match status" value="2"/>
</dbReference>
<dbReference type="AlphaFoldDB" id="A0A1A8Z7W0"/>
<keyword evidence="5 14" id="KW-0808">Transferase</keyword>
<keyword evidence="8" id="KW-0862">Zinc</keyword>
<evidence type="ECO:0000313" key="15">
    <source>
        <dbReference type="Proteomes" id="UP000078550"/>
    </source>
</evidence>
<evidence type="ECO:0000259" key="13">
    <source>
        <dbReference type="Pfam" id="PF00432"/>
    </source>
</evidence>
<evidence type="ECO:0000256" key="10">
    <source>
        <dbReference type="ARBA" id="ARBA00032766"/>
    </source>
</evidence>
<dbReference type="GO" id="GO:0046872">
    <property type="term" value="F:metal ion binding"/>
    <property type="evidence" value="ECO:0007669"/>
    <property type="project" value="UniProtKB-KW"/>
</dbReference>
<dbReference type="GO" id="GO:0004663">
    <property type="term" value="F:Rab geranylgeranyltransferase activity"/>
    <property type="evidence" value="ECO:0007669"/>
    <property type="project" value="UniProtKB-EC"/>
</dbReference>
<gene>
    <name evidence="14" type="ORF">POVWA2_038690</name>
</gene>
<dbReference type="SUPFAM" id="SSF48239">
    <property type="entry name" value="Terpenoid cyclases/Protein prenyltransferases"/>
    <property type="match status" value="1"/>
</dbReference>
<evidence type="ECO:0000256" key="5">
    <source>
        <dbReference type="ARBA" id="ARBA00022679"/>
    </source>
</evidence>
<dbReference type="CDD" id="cd02894">
    <property type="entry name" value="GGTase-II"/>
    <property type="match status" value="1"/>
</dbReference>
<dbReference type="InterPro" id="IPR008930">
    <property type="entry name" value="Terpenoid_cyclase/PrenylTrfase"/>
</dbReference>
<sequence>MFTPPFAQLHMHGQTLGANVREVRLPQFSPKKILFSFGKNGLREGMVKKGEKLTGFLIQSIETVEFSVSSFSSSTICPFTCPTAQRDKKKTHYSDETKRRKKKKKKKTDLFLLTAFLITVITLGRIAEELLFNETLKMCGVFYFLCSCKILSHKIDKKEEIVSFILKCQNADGGFGNNVNYDSHIVSTHHAILSLLLLNHPFDETNAYLGANKGEYTRWKNKTICSDMSVSINNQDYNYTQSSTIRDNVCSYVMTLLNEDGSFRGDIWGEVDTRFVYSAVSCLTILNRDHLIPTEKIASYILSNYSICENAFSWTSANEPHAASVFCCLSTLFLIKKLYLINEHKIADWLSMRQTNNGGFNGRAEKLTDTCYSWWIFSSLIILKKYNWINKYALKNYIFLCQDLENGGISDNPDCLPDICHTFFGLAALSLIDNLNKSEQCLHLKQMHPVYAIPLETVQKSKLPFYDVDMA</sequence>
<organism evidence="14 15">
    <name type="scientific">Plasmodium ovale wallikeri</name>
    <dbReference type="NCBI Taxonomy" id="864142"/>
    <lineage>
        <taxon>Eukaryota</taxon>
        <taxon>Sar</taxon>
        <taxon>Alveolata</taxon>
        <taxon>Apicomplexa</taxon>
        <taxon>Aconoidasida</taxon>
        <taxon>Haemosporida</taxon>
        <taxon>Plasmodiidae</taxon>
        <taxon>Plasmodium</taxon>
        <taxon>Plasmodium (Plasmodium)</taxon>
    </lineage>
</organism>
<evidence type="ECO:0000256" key="2">
    <source>
        <dbReference type="ARBA" id="ARBA00010497"/>
    </source>
</evidence>
<feature type="domain" description="Prenyltransferase alpha-alpha toroid" evidence="13">
    <location>
        <begin position="244"/>
        <end position="453"/>
    </location>
</feature>
<feature type="domain" description="Prenyltransferase alpha-alpha toroid" evidence="13">
    <location>
        <begin position="125"/>
        <end position="206"/>
    </location>
</feature>
<reference evidence="15" key="1">
    <citation type="submission" date="2016-05" db="EMBL/GenBank/DDBJ databases">
        <authorList>
            <person name="Naeem Raeece"/>
        </authorList>
    </citation>
    <scope>NUCLEOTIDE SEQUENCE [LARGE SCALE GENOMIC DNA]</scope>
</reference>
<keyword evidence="12" id="KW-0812">Transmembrane</keyword>
<keyword evidence="4" id="KW-0637">Prenyltransferase</keyword>
<evidence type="ECO:0000256" key="7">
    <source>
        <dbReference type="ARBA" id="ARBA00022737"/>
    </source>
</evidence>